<sequence>MNLKSNVKVVICALMVAIALSACSSKKQPVGNFQSVECRTICSNGECTQQCVGASGDYYAK</sequence>
<feature type="chain" id="PRO_5044586313" description="Lipoprotein" evidence="1">
    <location>
        <begin position="22"/>
        <end position="61"/>
    </location>
</feature>
<evidence type="ECO:0000313" key="4">
    <source>
        <dbReference type="Proteomes" id="UP000255103"/>
    </source>
</evidence>
<dbReference type="PROSITE" id="PS51257">
    <property type="entry name" value="PROKAR_LIPOPROTEIN"/>
    <property type="match status" value="1"/>
</dbReference>
<evidence type="ECO:0008006" key="6">
    <source>
        <dbReference type="Google" id="ProtNLM"/>
    </source>
</evidence>
<protein>
    <recommendedName>
        <fullName evidence="6">Lipoprotein</fullName>
    </recommendedName>
</protein>
<keyword evidence="1" id="KW-0732">Signal</keyword>
<reference evidence="4 5" key="1">
    <citation type="submission" date="2018-06" db="EMBL/GenBank/DDBJ databases">
        <authorList>
            <consortium name="Pathogen Informatics"/>
            <person name="Doyle S."/>
        </authorList>
    </citation>
    <scope>NUCLEOTIDE SEQUENCE [LARGE SCALE GENOMIC DNA]</scope>
    <source>
        <strain evidence="3 4">NCTC12219</strain>
        <strain evidence="2 5">NCTC12221</strain>
    </source>
</reference>
<name>A0A377JQ26_9HELI</name>
<dbReference type="AlphaFoldDB" id="A0A377JQ26"/>
<evidence type="ECO:0000313" key="3">
    <source>
        <dbReference type="EMBL" id="STP11283.1"/>
    </source>
</evidence>
<gene>
    <name evidence="3" type="ORF">NCTC12219_01170</name>
    <name evidence="2" type="ORF">NCTC12221_00590</name>
</gene>
<organism evidence="2 5">
    <name type="scientific">Helicobacter cinaedi</name>
    <dbReference type="NCBI Taxonomy" id="213"/>
    <lineage>
        <taxon>Bacteria</taxon>
        <taxon>Pseudomonadati</taxon>
        <taxon>Campylobacterota</taxon>
        <taxon>Epsilonproteobacteria</taxon>
        <taxon>Campylobacterales</taxon>
        <taxon>Helicobacteraceae</taxon>
        <taxon>Helicobacter</taxon>
    </lineage>
</organism>
<evidence type="ECO:0000256" key="1">
    <source>
        <dbReference type="SAM" id="SignalP"/>
    </source>
</evidence>
<proteinExistence type="predicted"/>
<dbReference type="Proteomes" id="UP000255335">
    <property type="component" value="Unassembled WGS sequence"/>
</dbReference>
<dbReference type="Proteomes" id="UP000255103">
    <property type="component" value="Unassembled WGS sequence"/>
</dbReference>
<feature type="signal peptide" evidence="1">
    <location>
        <begin position="1"/>
        <end position="21"/>
    </location>
</feature>
<evidence type="ECO:0000313" key="2">
    <source>
        <dbReference type="EMBL" id="STP09155.1"/>
    </source>
</evidence>
<dbReference type="RefSeq" id="WP_115025907.1">
    <property type="nucleotide sequence ID" value="NZ_AP025204.1"/>
</dbReference>
<accession>A0A377JQ26</accession>
<evidence type="ECO:0000313" key="5">
    <source>
        <dbReference type="Proteomes" id="UP000255335"/>
    </source>
</evidence>
<dbReference type="EMBL" id="UGHZ01000001">
    <property type="protein sequence ID" value="STP09155.1"/>
    <property type="molecule type" value="Genomic_DNA"/>
</dbReference>
<dbReference type="EMBL" id="UGHX01000001">
    <property type="protein sequence ID" value="STP11283.1"/>
    <property type="molecule type" value="Genomic_DNA"/>
</dbReference>